<sequence>MSLMSSISVLFLLLVVGVFSRVIAVIHFAAFSPVASIFSCVIGVSVSFLGGWSFSCIVGVNVFSSGWYFSCIIGVDNFGVYFACSSSVHSAPIDKDEVFGDELGSIIEKENSTNKLFDKAADSRK</sequence>
<name>A0A397VY27_9GLOM</name>
<proteinExistence type="predicted"/>
<evidence type="ECO:0000313" key="2">
    <source>
        <dbReference type="EMBL" id="RIB26848.1"/>
    </source>
</evidence>
<feature type="transmembrane region" description="Helical" evidence="1">
    <location>
        <begin position="34"/>
        <end position="60"/>
    </location>
</feature>
<organism evidence="2 3">
    <name type="scientific">Gigaspora rosea</name>
    <dbReference type="NCBI Taxonomy" id="44941"/>
    <lineage>
        <taxon>Eukaryota</taxon>
        <taxon>Fungi</taxon>
        <taxon>Fungi incertae sedis</taxon>
        <taxon>Mucoromycota</taxon>
        <taxon>Glomeromycotina</taxon>
        <taxon>Glomeromycetes</taxon>
        <taxon>Diversisporales</taxon>
        <taxon>Gigasporaceae</taxon>
        <taxon>Gigaspora</taxon>
    </lineage>
</organism>
<accession>A0A397VY27</accession>
<dbReference type="EMBL" id="QKWP01000120">
    <property type="protein sequence ID" value="RIB26848.1"/>
    <property type="molecule type" value="Genomic_DNA"/>
</dbReference>
<keyword evidence="1" id="KW-1133">Transmembrane helix</keyword>
<keyword evidence="3" id="KW-1185">Reference proteome</keyword>
<evidence type="ECO:0000313" key="3">
    <source>
        <dbReference type="Proteomes" id="UP000266673"/>
    </source>
</evidence>
<comment type="caution">
    <text evidence="2">The sequence shown here is derived from an EMBL/GenBank/DDBJ whole genome shotgun (WGS) entry which is preliminary data.</text>
</comment>
<dbReference type="Proteomes" id="UP000266673">
    <property type="component" value="Unassembled WGS sequence"/>
</dbReference>
<keyword evidence="1" id="KW-0812">Transmembrane</keyword>
<reference evidence="2 3" key="1">
    <citation type="submission" date="2018-06" db="EMBL/GenBank/DDBJ databases">
        <title>Comparative genomics reveals the genomic features of Rhizophagus irregularis, R. cerebriforme, R. diaphanum and Gigaspora rosea, and their symbiotic lifestyle signature.</title>
        <authorList>
            <person name="Morin E."/>
            <person name="San Clemente H."/>
            <person name="Chen E.C.H."/>
            <person name="De La Providencia I."/>
            <person name="Hainaut M."/>
            <person name="Kuo A."/>
            <person name="Kohler A."/>
            <person name="Murat C."/>
            <person name="Tang N."/>
            <person name="Roy S."/>
            <person name="Loubradou J."/>
            <person name="Henrissat B."/>
            <person name="Grigoriev I.V."/>
            <person name="Corradi N."/>
            <person name="Roux C."/>
            <person name="Martin F.M."/>
        </authorList>
    </citation>
    <scope>NUCLEOTIDE SEQUENCE [LARGE SCALE GENOMIC DNA]</scope>
    <source>
        <strain evidence="2 3">DAOM 194757</strain>
    </source>
</reference>
<evidence type="ECO:0000256" key="1">
    <source>
        <dbReference type="SAM" id="Phobius"/>
    </source>
</evidence>
<gene>
    <name evidence="2" type="ORF">C2G38_2029871</name>
</gene>
<protein>
    <submittedName>
        <fullName evidence="2">Uncharacterized protein</fullName>
    </submittedName>
</protein>
<dbReference type="OrthoDB" id="2446682at2759"/>
<dbReference type="AlphaFoldDB" id="A0A397VY27"/>
<keyword evidence="1" id="KW-0472">Membrane</keyword>